<keyword evidence="2" id="KW-1185">Reference proteome</keyword>
<evidence type="ECO:0000313" key="1">
    <source>
        <dbReference type="EMBL" id="GAA1693727.1"/>
    </source>
</evidence>
<reference evidence="1 2" key="1">
    <citation type="journal article" date="2019" name="Int. J. Syst. Evol. Microbiol.">
        <title>The Global Catalogue of Microorganisms (GCM) 10K type strain sequencing project: providing services to taxonomists for standard genome sequencing and annotation.</title>
        <authorList>
            <consortium name="The Broad Institute Genomics Platform"/>
            <consortium name="The Broad Institute Genome Sequencing Center for Infectious Disease"/>
            <person name="Wu L."/>
            <person name="Ma J."/>
        </authorList>
    </citation>
    <scope>NUCLEOTIDE SEQUENCE [LARGE SCALE GENOMIC DNA]</scope>
    <source>
        <strain evidence="1 2">JCM 15577</strain>
    </source>
</reference>
<comment type="caution">
    <text evidence="1">The sequence shown here is derived from an EMBL/GenBank/DDBJ whole genome shotgun (WGS) entry which is preliminary data.</text>
</comment>
<name>A0ABN2HUE7_9MICO</name>
<gene>
    <name evidence="1" type="ORF">GCM10009808_08560</name>
</gene>
<proteinExistence type="predicted"/>
<organism evidence="1 2">
    <name type="scientific">Microbacterium sediminicola</name>
    <dbReference type="NCBI Taxonomy" id="415210"/>
    <lineage>
        <taxon>Bacteria</taxon>
        <taxon>Bacillati</taxon>
        <taxon>Actinomycetota</taxon>
        <taxon>Actinomycetes</taxon>
        <taxon>Micrococcales</taxon>
        <taxon>Microbacteriaceae</taxon>
        <taxon>Microbacterium</taxon>
    </lineage>
</organism>
<dbReference type="RefSeq" id="WP_344069777.1">
    <property type="nucleotide sequence ID" value="NZ_BAAAPL010000001.1"/>
</dbReference>
<protein>
    <submittedName>
        <fullName evidence="1">Uncharacterized protein</fullName>
    </submittedName>
</protein>
<dbReference type="Proteomes" id="UP001501690">
    <property type="component" value="Unassembled WGS sequence"/>
</dbReference>
<sequence>MPTDKPRLNVTFDPYTYALISRMHELDGTPKARIVTEIVEAARPYLEAIIKAAEEFQSANEESKAAMLAAVEAAEKNMMPDVRRLQAQTLAAFDIGAHKR</sequence>
<dbReference type="EMBL" id="BAAAPL010000001">
    <property type="protein sequence ID" value="GAA1693727.1"/>
    <property type="molecule type" value="Genomic_DNA"/>
</dbReference>
<accession>A0ABN2HUE7</accession>
<evidence type="ECO:0000313" key="2">
    <source>
        <dbReference type="Proteomes" id="UP001501690"/>
    </source>
</evidence>